<comment type="cofactor">
    <cofactor evidence="5">
        <name>FAD</name>
        <dbReference type="ChEBI" id="CHEBI:57692"/>
    </cofactor>
</comment>
<comment type="similarity">
    <text evidence="2 5">Belongs to the proline oxidase family.</text>
</comment>
<dbReference type="Proteomes" id="UP000275408">
    <property type="component" value="Unassembled WGS sequence"/>
</dbReference>
<accession>A0A3M6V1F5</accession>
<dbReference type="GO" id="GO:0010133">
    <property type="term" value="P:L-proline catabolic process to L-glutamate"/>
    <property type="evidence" value="ECO:0007669"/>
    <property type="project" value="TreeGrafter"/>
</dbReference>
<sequence>MSSLILHRISRQVIECGKRSYRLEPTIAKFSFSQTGTHTTQVQARTEVTSANREVIFSEGNGKSVTDSELTFEWSQLQTAYQSKRNEEILRAMFVLKICSYDTFVRNSMQLMSLGRWVLGRTLFEFLLRNTMYSQFVAGETLPAIQNTIRELRQCGIGTMLCVPNEEDLSTDYDNFRDREAMFDRNANAIFDCIGKTAVLNLNTLFWSQLLEEGGFSQMKVTAICSPMLLNVLNKHLAPYEASTEALEGLDIPSFARGFDGKLNVPVLNDNQNEHLFNVMKRLDKFAEACINRNVRLVIDAEQTYLQAAINQLVLVLQYKYNRNNPWVYNTYQCYRKDTYDRVMANLELMQRLGFHFGAKIVRGAYMTMERNRAADMGYDDPIHNSYEDTCRMYDQVVDTLLHLASRTPAEVMIASHNEESVKLVVQRMKELGIAQDAGKISFGQLYGMCDQVSFLLGQKGFNVYKSVPYGPVGEALAYLGRRATENRDVIKRTEKERSLLWQELRRRITSLAH</sequence>
<evidence type="ECO:0000256" key="1">
    <source>
        <dbReference type="ARBA" id="ARBA00004739"/>
    </source>
</evidence>
<name>A0A3M6V1F5_POCDA</name>
<protein>
    <recommendedName>
        <fullName evidence="5">Proline dehydrogenase</fullName>
        <ecNumber evidence="5">1.5.5.2</ecNumber>
    </recommendedName>
</protein>
<dbReference type="EC" id="1.5.5.2" evidence="5"/>
<comment type="function">
    <text evidence="5">Converts proline to delta-1-pyrroline-5-carboxylate.</text>
</comment>
<evidence type="ECO:0000313" key="8">
    <source>
        <dbReference type="Proteomes" id="UP000275408"/>
    </source>
</evidence>
<comment type="caution">
    <text evidence="7">The sequence shown here is derived from an EMBL/GenBank/DDBJ whole genome shotgun (WGS) entry which is preliminary data.</text>
</comment>
<keyword evidence="8" id="KW-1185">Reference proteome</keyword>
<keyword evidence="5" id="KW-0285">Flavoprotein</keyword>
<reference evidence="7 8" key="1">
    <citation type="journal article" date="2018" name="Sci. Rep.">
        <title>Comparative analysis of the Pocillopora damicornis genome highlights role of immune system in coral evolution.</title>
        <authorList>
            <person name="Cunning R."/>
            <person name="Bay R.A."/>
            <person name="Gillette P."/>
            <person name="Baker A.C."/>
            <person name="Traylor-Knowles N."/>
        </authorList>
    </citation>
    <scope>NUCLEOTIDE SEQUENCE [LARGE SCALE GENOMIC DNA]</scope>
    <source>
        <strain evidence="7">RSMAS</strain>
        <tissue evidence="7">Whole animal</tissue>
    </source>
</reference>
<evidence type="ECO:0000313" key="7">
    <source>
        <dbReference type="EMBL" id="RMX59649.1"/>
    </source>
</evidence>
<dbReference type="AlphaFoldDB" id="A0A3M6V1F5"/>
<evidence type="ECO:0000256" key="2">
    <source>
        <dbReference type="ARBA" id="ARBA00005869"/>
    </source>
</evidence>
<gene>
    <name evidence="7" type="ORF">pdam_00010479</name>
</gene>
<dbReference type="PANTHER" id="PTHR13914:SF0">
    <property type="entry name" value="PROLINE DEHYDROGENASE 1, MITOCHONDRIAL"/>
    <property type="match status" value="1"/>
</dbReference>
<dbReference type="InterPro" id="IPR029041">
    <property type="entry name" value="FAD-linked_oxidoreductase-like"/>
</dbReference>
<dbReference type="STRING" id="46731.A0A3M6V1F5"/>
<keyword evidence="4 5" id="KW-0642">Proline metabolism</keyword>
<evidence type="ECO:0000256" key="5">
    <source>
        <dbReference type="RuleBase" id="RU364054"/>
    </source>
</evidence>
<evidence type="ECO:0000256" key="4">
    <source>
        <dbReference type="ARBA" id="ARBA00023062"/>
    </source>
</evidence>
<dbReference type="SUPFAM" id="SSF51730">
    <property type="entry name" value="FAD-linked oxidoreductase"/>
    <property type="match status" value="1"/>
</dbReference>
<dbReference type="InterPro" id="IPR002872">
    <property type="entry name" value="Proline_DH_dom"/>
</dbReference>
<dbReference type="InterPro" id="IPR015659">
    <property type="entry name" value="Proline_oxidase"/>
</dbReference>
<organism evidence="7 8">
    <name type="scientific">Pocillopora damicornis</name>
    <name type="common">Cauliflower coral</name>
    <name type="synonym">Millepora damicornis</name>
    <dbReference type="NCBI Taxonomy" id="46731"/>
    <lineage>
        <taxon>Eukaryota</taxon>
        <taxon>Metazoa</taxon>
        <taxon>Cnidaria</taxon>
        <taxon>Anthozoa</taxon>
        <taxon>Hexacorallia</taxon>
        <taxon>Scleractinia</taxon>
        <taxon>Astrocoeniina</taxon>
        <taxon>Pocilloporidae</taxon>
        <taxon>Pocillopora</taxon>
    </lineage>
</organism>
<evidence type="ECO:0000259" key="6">
    <source>
        <dbReference type="Pfam" id="PF01619"/>
    </source>
</evidence>
<dbReference type="Gene3D" id="3.20.20.220">
    <property type="match status" value="1"/>
</dbReference>
<dbReference type="GO" id="GO:0071949">
    <property type="term" value="F:FAD binding"/>
    <property type="evidence" value="ECO:0007669"/>
    <property type="project" value="TreeGrafter"/>
</dbReference>
<keyword evidence="5" id="KW-0274">FAD</keyword>
<dbReference type="GO" id="GO:0005739">
    <property type="term" value="C:mitochondrion"/>
    <property type="evidence" value="ECO:0007669"/>
    <property type="project" value="TreeGrafter"/>
</dbReference>
<dbReference type="PANTHER" id="PTHR13914">
    <property type="entry name" value="PROLINE OXIDASE"/>
    <property type="match status" value="1"/>
</dbReference>
<keyword evidence="3 5" id="KW-0560">Oxidoreductase</keyword>
<comment type="pathway">
    <text evidence="1">Amino-acid degradation; L-proline degradation into L-glutamate; L-glutamate from L-proline: step 1/2.</text>
</comment>
<dbReference type="Pfam" id="PF01619">
    <property type="entry name" value="Pro_dh"/>
    <property type="match status" value="1"/>
</dbReference>
<dbReference type="OrthoDB" id="5464at2759"/>
<feature type="domain" description="Proline dehydrogenase" evidence="6">
    <location>
        <begin position="263"/>
        <end position="494"/>
    </location>
</feature>
<dbReference type="GO" id="GO:0004657">
    <property type="term" value="F:proline dehydrogenase activity"/>
    <property type="evidence" value="ECO:0007669"/>
    <property type="project" value="UniProtKB-EC"/>
</dbReference>
<dbReference type="EMBL" id="RCHS01000299">
    <property type="protein sequence ID" value="RMX59649.1"/>
    <property type="molecule type" value="Genomic_DNA"/>
</dbReference>
<comment type="catalytic activity">
    <reaction evidence="5">
        <text>L-proline + a quinone = (S)-1-pyrroline-5-carboxylate + a quinol + H(+)</text>
        <dbReference type="Rhea" id="RHEA:23784"/>
        <dbReference type="ChEBI" id="CHEBI:15378"/>
        <dbReference type="ChEBI" id="CHEBI:17388"/>
        <dbReference type="ChEBI" id="CHEBI:24646"/>
        <dbReference type="ChEBI" id="CHEBI:60039"/>
        <dbReference type="ChEBI" id="CHEBI:132124"/>
        <dbReference type="EC" id="1.5.5.2"/>
    </reaction>
</comment>
<evidence type="ECO:0000256" key="3">
    <source>
        <dbReference type="ARBA" id="ARBA00023002"/>
    </source>
</evidence>
<proteinExistence type="inferred from homology"/>